<proteinExistence type="predicted"/>
<evidence type="ECO:0000256" key="1">
    <source>
        <dbReference type="ARBA" id="ARBA00022614"/>
    </source>
</evidence>
<name>A0A1R2CT80_9CILI</name>
<organism evidence="4 5">
    <name type="scientific">Stentor coeruleus</name>
    <dbReference type="NCBI Taxonomy" id="5963"/>
    <lineage>
        <taxon>Eukaryota</taxon>
        <taxon>Sar</taxon>
        <taxon>Alveolata</taxon>
        <taxon>Ciliophora</taxon>
        <taxon>Postciliodesmatophora</taxon>
        <taxon>Heterotrichea</taxon>
        <taxon>Heterotrichida</taxon>
        <taxon>Stentoridae</taxon>
        <taxon>Stentor</taxon>
    </lineage>
</organism>
<evidence type="ECO:0000313" key="4">
    <source>
        <dbReference type="EMBL" id="OMJ92183.1"/>
    </source>
</evidence>
<dbReference type="InterPro" id="IPR032675">
    <property type="entry name" value="LRR_dom_sf"/>
</dbReference>
<evidence type="ECO:0000313" key="5">
    <source>
        <dbReference type="Proteomes" id="UP000187209"/>
    </source>
</evidence>
<dbReference type="PANTHER" id="PTHR46652:SF8">
    <property type="entry name" value="LEUCINE RICH REPEAT CONTAINING 23"/>
    <property type="match status" value="1"/>
</dbReference>
<keyword evidence="5" id="KW-1185">Reference proteome</keyword>
<reference evidence="4 5" key="1">
    <citation type="submission" date="2016-11" db="EMBL/GenBank/DDBJ databases">
        <title>The macronuclear genome of Stentor coeruleus: a giant cell with tiny introns.</title>
        <authorList>
            <person name="Slabodnick M."/>
            <person name="Ruby J.G."/>
            <person name="Reiff S.B."/>
            <person name="Swart E.C."/>
            <person name="Gosai S."/>
            <person name="Prabakaran S."/>
            <person name="Witkowska E."/>
            <person name="Larue G.E."/>
            <person name="Fisher S."/>
            <person name="Freeman R.M."/>
            <person name="Gunawardena J."/>
            <person name="Chu W."/>
            <person name="Stover N.A."/>
            <person name="Gregory B.D."/>
            <person name="Nowacki M."/>
            <person name="Derisi J."/>
            <person name="Roy S.W."/>
            <person name="Marshall W.F."/>
            <person name="Sood P."/>
        </authorList>
    </citation>
    <scope>NUCLEOTIDE SEQUENCE [LARGE SCALE GENOMIC DNA]</scope>
    <source>
        <strain evidence="4">WM001</strain>
    </source>
</reference>
<feature type="coiled-coil region" evidence="3">
    <location>
        <begin position="285"/>
        <end position="312"/>
    </location>
</feature>
<gene>
    <name evidence="4" type="ORF">SteCoe_5177</name>
</gene>
<evidence type="ECO:0000256" key="3">
    <source>
        <dbReference type="SAM" id="Coils"/>
    </source>
</evidence>
<dbReference type="PROSITE" id="PS51450">
    <property type="entry name" value="LRR"/>
    <property type="match status" value="5"/>
</dbReference>
<dbReference type="EMBL" id="MPUH01000067">
    <property type="protein sequence ID" value="OMJ92183.1"/>
    <property type="molecule type" value="Genomic_DNA"/>
</dbReference>
<protein>
    <recommendedName>
        <fullName evidence="6">U2A'/phosphoprotein 32 family A C-terminal domain-containing protein</fullName>
    </recommendedName>
</protein>
<dbReference type="InterPro" id="IPR001611">
    <property type="entry name" value="Leu-rich_rpt"/>
</dbReference>
<dbReference type="SUPFAM" id="SSF52058">
    <property type="entry name" value="L domain-like"/>
    <property type="match status" value="1"/>
</dbReference>
<dbReference type="InterPro" id="IPR003591">
    <property type="entry name" value="Leu-rich_rpt_typical-subtyp"/>
</dbReference>
<keyword evidence="3" id="KW-0175">Coiled coil</keyword>
<dbReference type="Gene3D" id="3.80.10.10">
    <property type="entry name" value="Ribonuclease Inhibitor"/>
    <property type="match status" value="2"/>
</dbReference>
<dbReference type="Pfam" id="PF14580">
    <property type="entry name" value="LRR_9"/>
    <property type="match status" value="1"/>
</dbReference>
<sequence length="316" mass="36608">MSESEEETSKNMTGNMIKRYLSEYGRNAEGTGYAYLKLDLEYRELENISEELSPYQQLKYLHFSGNRFSNIIVLSRLPNILRLELAGNRISSIEFFNNEETFINLQYLDLSKNLIRNLTAIKVPKLLFLSLSQNEIINTDQFLGHPNLKKFELRGNKIANISGIKSMPKLEELYLSENNISLIDALEELPSLKRLHLRKNNISVIEEDKVPELPELVYLNLRENLLRDVNKLTSLKKYSKLEKVVLAENPCWPSNELIKEILIFMPRLQGINKQNITDIDREAAYNLASDRFQVAEAARKEAERKAQEALDKEVKD</sequence>
<evidence type="ECO:0008006" key="6">
    <source>
        <dbReference type="Google" id="ProtNLM"/>
    </source>
</evidence>
<keyword evidence="1" id="KW-0433">Leucine-rich repeat</keyword>
<dbReference type="PANTHER" id="PTHR46652">
    <property type="entry name" value="LEUCINE-RICH REPEAT AND IQ DOMAIN-CONTAINING PROTEIN 1-RELATED"/>
    <property type="match status" value="1"/>
</dbReference>
<dbReference type="Proteomes" id="UP000187209">
    <property type="component" value="Unassembled WGS sequence"/>
</dbReference>
<comment type="caution">
    <text evidence="4">The sequence shown here is derived from an EMBL/GenBank/DDBJ whole genome shotgun (WGS) entry which is preliminary data.</text>
</comment>
<dbReference type="SMART" id="SM00369">
    <property type="entry name" value="LRR_TYP"/>
    <property type="match status" value="5"/>
</dbReference>
<dbReference type="OrthoDB" id="271226at2759"/>
<dbReference type="InterPro" id="IPR050836">
    <property type="entry name" value="SDS22/Internalin_LRR"/>
</dbReference>
<evidence type="ECO:0000256" key="2">
    <source>
        <dbReference type="ARBA" id="ARBA00022737"/>
    </source>
</evidence>
<accession>A0A1R2CT80</accession>
<dbReference type="AlphaFoldDB" id="A0A1R2CT80"/>
<keyword evidence="2" id="KW-0677">Repeat</keyword>
<dbReference type="SMART" id="SM00365">
    <property type="entry name" value="LRR_SD22"/>
    <property type="match status" value="5"/>
</dbReference>